<evidence type="ECO:0000259" key="1">
    <source>
        <dbReference type="Pfam" id="PF13472"/>
    </source>
</evidence>
<feature type="domain" description="SGNH hydrolase-type esterase" evidence="1">
    <location>
        <begin position="167"/>
        <end position="333"/>
    </location>
</feature>
<dbReference type="Gene3D" id="3.40.50.1110">
    <property type="entry name" value="SGNH hydrolase"/>
    <property type="match status" value="1"/>
</dbReference>
<dbReference type="Pfam" id="PF13472">
    <property type="entry name" value="Lipase_GDSL_2"/>
    <property type="match status" value="1"/>
</dbReference>
<dbReference type="PANTHER" id="PTHR37834">
    <property type="entry name" value="GDSL-LIKE LIPASE/ACYLHYDROLASE DOMAIN PROTEIN (AFU_ORTHOLOGUE AFUA_2G00620)"/>
    <property type="match status" value="1"/>
</dbReference>
<keyword evidence="3" id="KW-1185">Reference proteome</keyword>
<protein>
    <submittedName>
        <fullName evidence="2">Lipolytic protein G-D-S-L family</fullName>
    </submittedName>
</protein>
<accession>D2PZ80</accession>
<dbReference type="eggNOG" id="COG2755">
    <property type="taxonomic scope" value="Bacteria"/>
</dbReference>
<dbReference type="AlphaFoldDB" id="D2PZ80"/>
<reference evidence="2 3" key="2">
    <citation type="journal article" date="2010" name="Stand. Genomic Sci.">
        <title>Complete genome sequence of Kribbella flavida type strain (IFO 14399).</title>
        <authorList>
            <person name="Pukall R."/>
            <person name="Lapidus A."/>
            <person name="Glavina Del Rio T."/>
            <person name="Copeland A."/>
            <person name="Tice H."/>
            <person name="Cheng J.-F."/>
            <person name="Lucas S."/>
            <person name="Chen F."/>
            <person name="Nolan M."/>
            <person name="LaButti K."/>
            <person name="Pati A."/>
            <person name="Ivanova N."/>
            <person name="Mavrommatis K."/>
            <person name="Mikhailova N."/>
            <person name="Pitluck S."/>
            <person name="Bruce D."/>
            <person name="Goodwin L."/>
            <person name="Land M."/>
            <person name="Hauser L."/>
            <person name="Chang Y.-J."/>
            <person name="Jeffries C.D."/>
            <person name="Chen A."/>
            <person name="Palaniappan K."/>
            <person name="Chain P."/>
            <person name="Rohde M."/>
            <person name="Goeker M."/>
            <person name="Bristow J."/>
            <person name="Eisen J.A."/>
            <person name="Markowitz V."/>
            <person name="Hugenholtz P."/>
            <person name="Kyrpides N.C."/>
            <person name="Klenk H.-P."/>
            <person name="Brettin T."/>
        </authorList>
    </citation>
    <scope>NUCLEOTIDE SEQUENCE [LARGE SCALE GENOMIC DNA]</scope>
    <source>
        <strain evidence="3">DSM 17836 / JCM 10339 / NBRC 14399</strain>
    </source>
</reference>
<proteinExistence type="predicted"/>
<dbReference type="InterPro" id="IPR013830">
    <property type="entry name" value="SGNH_hydro"/>
</dbReference>
<dbReference type="SUPFAM" id="SSF52266">
    <property type="entry name" value="SGNH hydrolase"/>
    <property type="match status" value="1"/>
</dbReference>
<dbReference type="InterPro" id="IPR052762">
    <property type="entry name" value="PCW_deacetylase/CE"/>
</dbReference>
<gene>
    <name evidence="2" type="ordered locus">Kfla_4671</name>
</gene>
<organism evidence="2 3">
    <name type="scientific">Kribbella flavida (strain DSM 17836 / JCM 10339 / NBRC 14399)</name>
    <dbReference type="NCBI Taxonomy" id="479435"/>
    <lineage>
        <taxon>Bacteria</taxon>
        <taxon>Bacillati</taxon>
        <taxon>Actinomycetota</taxon>
        <taxon>Actinomycetes</taxon>
        <taxon>Propionibacteriales</taxon>
        <taxon>Kribbellaceae</taxon>
        <taxon>Kribbella</taxon>
    </lineage>
</organism>
<sequence length="352" mass="36802">MVGDRGAVGRPRTGGQNGATVEAEGVNVAFVPGEVVAPGDPRILLEGQWGHEPGLAITVNSGSRLSFGFSGTGVQLLFDTDGLTVAPQLWVSVDQAEPTLHLIEQPVLELTVPDGRHTVDLVVKDVNEFVNRWNPPFACAVIFAGLVLDATTRLRLGAQPGGPRFEFYGDSITQGVRALSADPESAGADGAKSFAYLTARAFGATAYQVGFGRQGVLRTGNGEVPAGTDSFGWNFAGSRALRIAAPDLVVLNLGVNDETLTADQYAGYLRTVRAAYPGSTIVALSPFSGKFAGEIAAGVKAVEDPAVHYVPTDGWITEADCTDGLHPSVSGHAKIADQLVPVLQRLTGLSPR</sequence>
<dbReference type="Proteomes" id="UP000007967">
    <property type="component" value="Chromosome"/>
</dbReference>
<dbReference type="STRING" id="479435.Kfla_4671"/>
<evidence type="ECO:0000313" key="2">
    <source>
        <dbReference type="EMBL" id="ADB33689.1"/>
    </source>
</evidence>
<evidence type="ECO:0000313" key="3">
    <source>
        <dbReference type="Proteomes" id="UP000007967"/>
    </source>
</evidence>
<dbReference type="HOGENOM" id="CLU_787044_0_0_11"/>
<name>D2PZ80_KRIFD</name>
<dbReference type="EMBL" id="CP001736">
    <property type="protein sequence ID" value="ADB33689.1"/>
    <property type="molecule type" value="Genomic_DNA"/>
</dbReference>
<dbReference type="InterPro" id="IPR036514">
    <property type="entry name" value="SGNH_hydro_sf"/>
</dbReference>
<dbReference type="KEGG" id="kfl:Kfla_4671"/>
<dbReference type="PANTHER" id="PTHR37834:SF2">
    <property type="entry name" value="ESTERASE, SGNH HYDROLASE-TYPE"/>
    <property type="match status" value="1"/>
</dbReference>
<reference evidence="3" key="1">
    <citation type="submission" date="2009-09" db="EMBL/GenBank/DDBJ databases">
        <title>The complete genome of Kribbella flavida DSM 17836.</title>
        <authorList>
            <consortium name="US DOE Joint Genome Institute (JGI-PGF)"/>
            <person name="Lucas S."/>
            <person name="Copeland A."/>
            <person name="Lapidus A."/>
            <person name="Glavina del Rio T."/>
            <person name="Dalin E."/>
            <person name="Tice H."/>
            <person name="Bruce D."/>
            <person name="Goodwin L."/>
            <person name="Pitluck S."/>
            <person name="Kyrpides N."/>
            <person name="Mavromatis K."/>
            <person name="Ivanova N."/>
            <person name="Saunders E."/>
            <person name="Brettin T."/>
            <person name="Detter J.C."/>
            <person name="Han C."/>
            <person name="Larimer F."/>
            <person name="Land M."/>
            <person name="Hauser L."/>
            <person name="Markowitz V."/>
            <person name="Cheng J.-F."/>
            <person name="Hugenholtz P."/>
            <person name="Woyke T."/>
            <person name="Wu D."/>
            <person name="Pukall R."/>
            <person name="Klenk H.-P."/>
            <person name="Eisen J.A."/>
        </authorList>
    </citation>
    <scope>NUCLEOTIDE SEQUENCE [LARGE SCALE GENOMIC DNA]</scope>
    <source>
        <strain evidence="3">DSM 17836 / JCM 10339 / NBRC 14399</strain>
    </source>
</reference>